<evidence type="ECO:0000313" key="2">
    <source>
        <dbReference type="EMBL" id="MCC2614838.1"/>
    </source>
</evidence>
<comment type="caution">
    <text evidence="2">The sequence shown here is derived from an EMBL/GenBank/DDBJ whole genome shotgun (WGS) entry which is preliminary data.</text>
</comment>
<evidence type="ECO:0000313" key="3">
    <source>
        <dbReference type="Proteomes" id="UP001520878"/>
    </source>
</evidence>
<sequence length="120" mass="13668">MKKSILAAVFTLPVLLSGCVVSVGGDDDYGYHRDWQDREQDNRRYIADLNLDVTLASTKRKMGTPDFTESYQQGDDQITVLFYRTHRHDGDGMTTKDECTPLVFKNERLIGWGDTAYAQI</sequence>
<dbReference type="RefSeq" id="WP_229156753.1">
    <property type="nucleotide sequence ID" value="NZ_JAJEWP010000001.1"/>
</dbReference>
<name>A0ABS8G314_9ALTE</name>
<accession>A0ABS8G314</accession>
<dbReference type="Proteomes" id="UP001520878">
    <property type="component" value="Unassembled WGS sequence"/>
</dbReference>
<keyword evidence="3" id="KW-1185">Reference proteome</keyword>
<keyword evidence="1" id="KW-0732">Signal</keyword>
<protein>
    <submittedName>
        <fullName evidence="2">DUF3192 domain-containing protein</fullName>
    </submittedName>
</protein>
<gene>
    <name evidence="2" type="ORF">LJ739_01120</name>
</gene>
<organism evidence="2 3">
    <name type="scientific">Fluctibacter halophilus</name>
    <dbReference type="NCBI Taxonomy" id="226011"/>
    <lineage>
        <taxon>Bacteria</taxon>
        <taxon>Pseudomonadati</taxon>
        <taxon>Pseudomonadota</taxon>
        <taxon>Gammaproteobacteria</taxon>
        <taxon>Alteromonadales</taxon>
        <taxon>Alteromonadaceae</taxon>
        <taxon>Fluctibacter</taxon>
    </lineage>
</organism>
<dbReference type="Pfam" id="PF11399">
    <property type="entry name" value="DUF3192"/>
    <property type="match status" value="1"/>
</dbReference>
<reference evidence="2 3" key="1">
    <citation type="submission" date="2021-10" db="EMBL/GenBank/DDBJ databases">
        <title>Draft genome of Aestuariibacter halophilus JC2043.</title>
        <authorList>
            <person name="Emsley S.A."/>
            <person name="Pfannmuller K.M."/>
            <person name="Ushijima B."/>
            <person name="Saw J.H."/>
            <person name="Videau P."/>
        </authorList>
    </citation>
    <scope>NUCLEOTIDE SEQUENCE [LARGE SCALE GENOMIC DNA]</scope>
    <source>
        <strain evidence="2 3">JC2043</strain>
    </source>
</reference>
<evidence type="ECO:0000256" key="1">
    <source>
        <dbReference type="SAM" id="SignalP"/>
    </source>
</evidence>
<dbReference type="PROSITE" id="PS51257">
    <property type="entry name" value="PROKAR_LIPOPROTEIN"/>
    <property type="match status" value="1"/>
</dbReference>
<feature type="signal peptide" evidence="1">
    <location>
        <begin position="1"/>
        <end position="22"/>
    </location>
</feature>
<dbReference type="InterPro" id="IPR021534">
    <property type="entry name" value="DUF3192"/>
</dbReference>
<proteinExistence type="predicted"/>
<feature type="chain" id="PRO_5045247286" evidence="1">
    <location>
        <begin position="23"/>
        <end position="120"/>
    </location>
</feature>
<dbReference type="EMBL" id="JAJEWP010000001">
    <property type="protein sequence ID" value="MCC2614838.1"/>
    <property type="molecule type" value="Genomic_DNA"/>
</dbReference>